<protein>
    <submittedName>
        <fullName evidence="2">Uncharacterized protein</fullName>
    </submittedName>
</protein>
<dbReference type="Proteomes" id="UP000681720">
    <property type="component" value="Unassembled WGS sequence"/>
</dbReference>
<feature type="non-terminal residue" evidence="2">
    <location>
        <position position="79"/>
    </location>
</feature>
<dbReference type="Proteomes" id="UP000676336">
    <property type="component" value="Unassembled WGS sequence"/>
</dbReference>
<organism evidence="2 4">
    <name type="scientific">Rotaria magnacalcarata</name>
    <dbReference type="NCBI Taxonomy" id="392030"/>
    <lineage>
        <taxon>Eukaryota</taxon>
        <taxon>Metazoa</taxon>
        <taxon>Spiralia</taxon>
        <taxon>Gnathifera</taxon>
        <taxon>Rotifera</taxon>
        <taxon>Eurotatoria</taxon>
        <taxon>Bdelloidea</taxon>
        <taxon>Philodinida</taxon>
        <taxon>Philodinidae</taxon>
        <taxon>Rotaria</taxon>
    </lineage>
</organism>
<dbReference type="EMBL" id="CAJOBI010194726">
    <property type="protein sequence ID" value="CAF4972552.1"/>
    <property type="molecule type" value="Genomic_DNA"/>
</dbReference>
<evidence type="ECO:0000313" key="1">
    <source>
        <dbReference type="EMBL" id="CAF4613624.1"/>
    </source>
</evidence>
<dbReference type="EMBL" id="CAJOBH010133130">
    <property type="protein sequence ID" value="CAF4768141.1"/>
    <property type="molecule type" value="Genomic_DNA"/>
</dbReference>
<proteinExistence type="predicted"/>
<gene>
    <name evidence="2" type="ORF">BYL167_LOCUS46799</name>
    <name evidence="1" type="ORF">GIL414_LOCUS39470</name>
    <name evidence="3" type="ORF">SMN809_LOCUS55252</name>
</gene>
<evidence type="ECO:0000313" key="2">
    <source>
        <dbReference type="EMBL" id="CAF4768141.1"/>
    </source>
</evidence>
<name>A0A8S3AYX2_9BILA</name>
<evidence type="ECO:0000313" key="4">
    <source>
        <dbReference type="Proteomes" id="UP000681967"/>
    </source>
</evidence>
<evidence type="ECO:0000313" key="3">
    <source>
        <dbReference type="EMBL" id="CAF4972552.1"/>
    </source>
</evidence>
<comment type="caution">
    <text evidence="2">The sequence shown here is derived from an EMBL/GenBank/DDBJ whole genome shotgun (WGS) entry which is preliminary data.</text>
</comment>
<accession>A0A8S3AYX2</accession>
<dbReference type="AlphaFoldDB" id="A0A8S3AYX2"/>
<reference evidence="2" key="1">
    <citation type="submission" date="2021-02" db="EMBL/GenBank/DDBJ databases">
        <authorList>
            <person name="Nowell W R."/>
        </authorList>
    </citation>
    <scope>NUCLEOTIDE SEQUENCE</scope>
</reference>
<dbReference type="EMBL" id="CAJOBJ010106919">
    <property type="protein sequence ID" value="CAF4613624.1"/>
    <property type="molecule type" value="Genomic_DNA"/>
</dbReference>
<dbReference type="Proteomes" id="UP000681967">
    <property type="component" value="Unassembled WGS sequence"/>
</dbReference>
<sequence length="79" mass="8988">MDLKKPIKYSTNSSQTFTQCTILCQLPSYALAITQDSNQLVHLPTFSDLNSFYSISSTASYKRTQQIDITSIKPYRSEE</sequence>